<dbReference type="SUPFAM" id="SSF54862">
    <property type="entry name" value="4Fe-4S ferredoxins"/>
    <property type="match status" value="1"/>
</dbReference>
<keyword evidence="3" id="KW-0479">Metal-binding</keyword>
<evidence type="ECO:0000256" key="2">
    <source>
        <dbReference type="ARBA" id="ARBA00022485"/>
    </source>
</evidence>
<dbReference type="InterPro" id="IPR050340">
    <property type="entry name" value="Cytosolic_Fe-S_CAF"/>
</dbReference>
<evidence type="ECO:0000313" key="10">
    <source>
        <dbReference type="EMBL" id="QUI21139.1"/>
    </source>
</evidence>
<dbReference type="PROSITE" id="PS51085">
    <property type="entry name" value="2FE2S_FER_2"/>
    <property type="match status" value="1"/>
</dbReference>
<dbReference type="Gene3D" id="4.10.260.20">
    <property type="entry name" value="Iron hydrogenase, small subunit"/>
    <property type="match status" value="1"/>
</dbReference>
<name>A0A8J8MGG3_9FIRM</name>
<dbReference type="SUPFAM" id="SSF53920">
    <property type="entry name" value="Fe-only hydrogenase"/>
    <property type="match status" value="1"/>
</dbReference>
<dbReference type="FunFam" id="3.30.70.20:FF:000035">
    <property type="entry name" value="Iron hydrogenase 1"/>
    <property type="match status" value="1"/>
</dbReference>
<keyword evidence="4" id="KW-0677">Repeat</keyword>
<dbReference type="InterPro" id="IPR017896">
    <property type="entry name" value="4Fe4S_Fe-S-bd"/>
</dbReference>
<dbReference type="InterPro" id="IPR019574">
    <property type="entry name" value="NADH_UbQ_OxRdtase_Gsu_4Fe4S-bd"/>
</dbReference>
<comment type="cofactor">
    <cofactor evidence="1">
        <name>[4Fe-4S] cluster</name>
        <dbReference type="ChEBI" id="CHEBI:49883"/>
    </cofactor>
</comment>
<feature type="domain" description="4Fe-4S ferredoxin-type" evidence="8">
    <location>
        <begin position="193"/>
        <end position="224"/>
    </location>
</feature>
<dbReference type="Gene3D" id="3.10.20.740">
    <property type="match status" value="1"/>
</dbReference>
<dbReference type="PANTHER" id="PTHR11615">
    <property type="entry name" value="NITRATE, FORMATE, IRON DEHYDROGENASE"/>
    <property type="match status" value="1"/>
</dbReference>
<dbReference type="PROSITE" id="PS51379">
    <property type="entry name" value="4FE4S_FER_2"/>
    <property type="match status" value="2"/>
</dbReference>
<evidence type="ECO:0000259" key="7">
    <source>
        <dbReference type="PROSITE" id="PS51085"/>
    </source>
</evidence>
<dbReference type="Gene3D" id="3.30.70.20">
    <property type="match status" value="1"/>
</dbReference>
<dbReference type="SUPFAM" id="SSF54292">
    <property type="entry name" value="2Fe-2S ferredoxin-like"/>
    <property type="match status" value="1"/>
</dbReference>
<protein>
    <submittedName>
        <fullName evidence="10">Iron hydrogenase small subunit</fullName>
    </submittedName>
</protein>
<dbReference type="EMBL" id="CP058649">
    <property type="protein sequence ID" value="QUI21139.1"/>
    <property type="molecule type" value="Genomic_DNA"/>
</dbReference>
<sequence length="604" mass="67750">MENIREKEEQALKDQHVTVYFDDIPYDVPMGMSVLEAARLVHIEIPSLCYLKDINEIGTCRVCVVEIQGIRALQPSCVYPVRDGLKIKTNTKKVRDARKAAVTLLLSNHHRECLTCIRNLNCELQNVADQLGVRNIPYTGEMQDYGYFSDNVFITRDYNKCINCRRCMAICNKIQECDVYSPLWRGLETVIAPAFKKDLSEVSCITCGQCVIACPTASLSEKECIRDVWKVLNDPTKHVIAQTAPSIQVTIGEDFNMPVGTFVRGKLVTALRRLGFNKVFATDVTADLTIMEEASELKERVTEHPERLPLLSSCCPAWVKFAEHFYPDLLPNLSTCKSPHEMCGAMTKTWYAQKYGIDPSTIVNVAIMPCTAKKYEAARPEMTSDGFRNVDYVLTTRELSRMIRSVGIDFDDLEDSKYDKPFDQFSSAGTIFGATGGVLEAAVRTAYYFMTGDEMGVPDYEDARGQKGLKYGNVAFGDRTLTIAIAHGAGNAKKALTRHLNGEKTFDYMEVMACPGGCVGGGGQPILGGKDQKRISLDYRHNRADALYNIDKGSKIRKSYENPVMQEIYDEFLGKPLSETAKKYLHTSYVKRGRFPYLREGDKS</sequence>
<evidence type="ECO:0000256" key="1">
    <source>
        <dbReference type="ARBA" id="ARBA00001966"/>
    </source>
</evidence>
<evidence type="ECO:0000259" key="8">
    <source>
        <dbReference type="PROSITE" id="PS51379"/>
    </source>
</evidence>
<dbReference type="InterPro" id="IPR036010">
    <property type="entry name" value="2Fe-2S_ferredoxin-like_sf"/>
</dbReference>
<reference evidence="10" key="1">
    <citation type="submission" date="2020-07" db="EMBL/GenBank/DDBJ databases">
        <title>Vallitalea pronyensis genome.</title>
        <authorList>
            <person name="Postec A."/>
        </authorList>
    </citation>
    <scope>NUCLEOTIDE SEQUENCE</scope>
    <source>
        <strain evidence="10">FatNI3</strain>
    </source>
</reference>
<keyword evidence="6" id="KW-0411">Iron-sulfur</keyword>
<dbReference type="GO" id="GO:0051539">
    <property type="term" value="F:4 iron, 4 sulfur cluster binding"/>
    <property type="evidence" value="ECO:0007669"/>
    <property type="project" value="UniProtKB-KW"/>
</dbReference>
<keyword evidence="5" id="KW-0408">Iron</keyword>
<dbReference type="AlphaFoldDB" id="A0A8J8MGG3"/>
<evidence type="ECO:0000313" key="11">
    <source>
        <dbReference type="Proteomes" id="UP000683246"/>
    </source>
</evidence>
<feature type="domain" description="2Fe-2S ferredoxin-type" evidence="7">
    <location>
        <begin position="15"/>
        <end position="93"/>
    </location>
</feature>
<dbReference type="GO" id="GO:0008901">
    <property type="term" value="F:ferredoxin hydrogenase activity"/>
    <property type="evidence" value="ECO:0007669"/>
    <property type="project" value="InterPro"/>
</dbReference>
<dbReference type="InterPro" id="IPR013352">
    <property type="entry name" value="Fe_hydrogenase_subset"/>
</dbReference>
<dbReference type="GO" id="GO:0016020">
    <property type="term" value="C:membrane"/>
    <property type="evidence" value="ECO:0007669"/>
    <property type="project" value="InterPro"/>
</dbReference>
<dbReference type="GO" id="GO:0008137">
    <property type="term" value="F:NADH dehydrogenase (ubiquinone) activity"/>
    <property type="evidence" value="ECO:0007669"/>
    <property type="project" value="InterPro"/>
</dbReference>
<dbReference type="Gene3D" id="3.40.50.1780">
    <property type="match status" value="1"/>
</dbReference>
<organism evidence="10 11">
    <name type="scientific">Vallitalea pronyensis</name>
    <dbReference type="NCBI Taxonomy" id="1348613"/>
    <lineage>
        <taxon>Bacteria</taxon>
        <taxon>Bacillati</taxon>
        <taxon>Bacillota</taxon>
        <taxon>Clostridia</taxon>
        <taxon>Lachnospirales</taxon>
        <taxon>Vallitaleaceae</taxon>
        <taxon>Vallitalea</taxon>
    </lineage>
</organism>
<dbReference type="Gene3D" id="3.40.950.10">
    <property type="entry name" value="Fe-only Hydrogenase (Larger Subunit), Chain L, domain 3"/>
    <property type="match status" value="1"/>
</dbReference>
<accession>A0A8J8MGG3</accession>
<dbReference type="Pfam" id="PF10588">
    <property type="entry name" value="NADH-G_4Fe-4S_3"/>
    <property type="match status" value="1"/>
</dbReference>
<evidence type="ECO:0000256" key="6">
    <source>
        <dbReference type="ARBA" id="ARBA00023014"/>
    </source>
</evidence>
<dbReference type="Pfam" id="PF02256">
    <property type="entry name" value="Fe_hyd_SSU"/>
    <property type="match status" value="1"/>
</dbReference>
<dbReference type="RefSeq" id="WP_212696601.1">
    <property type="nucleotide sequence ID" value="NZ_CP058649.1"/>
</dbReference>
<dbReference type="PROSITE" id="PS00198">
    <property type="entry name" value="4FE4S_FER_1"/>
    <property type="match status" value="1"/>
</dbReference>
<dbReference type="Proteomes" id="UP000683246">
    <property type="component" value="Chromosome"/>
</dbReference>
<dbReference type="KEGG" id="vpy:HZI73_02030"/>
<dbReference type="InterPro" id="IPR004108">
    <property type="entry name" value="Fe_hydrogenase_lsu_C"/>
</dbReference>
<feature type="domain" description="4Fe-4S ferredoxin-type" evidence="8">
    <location>
        <begin position="152"/>
        <end position="182"/>
    </location>
</feature>
<dbReference type="InterPro" id="IPR003149">
    <property type="entry name" value="Fe_hydrogenase_ssu"/>
</dbReference>
<evidence type="ECO:0000256" key="5">
    <source>
        <dbReference type="ARBA" id="ARBA00023004"/>
    </source>
</evidence>
<dbReference type="InterPro" id="IPR001041">
    <property type="entry name" value="2Fe-2S_ferredoxin-type"/>
</dbReference>
<keyword evidence="11" id="KW-1185">Reference proteome</keyword>
<dbReference type="InterPro" id="IPR017900">
    <property type="entry name" value="4Fe4S_Fe_S_CS"/>
</dbReference>
<dbReference type="GO" id="GO:0042773">
    <property type="term" value="P:ATP synthesis coupled electron transport"/>
    <property type="evidence" value="ECO:0007669"/>
    <property type="project" value="InterPro"/>
</dbReference>
<evidence type="ECO:0000256" key="3">
    <source>
        <dbReference type="ARBA" id="ARBA00022723"/>
    </source>
</evidence>
<dbReference type="PROSITE" id="PS00641">
    <property type="entry name" value="COMPLEX1_75K_1"/>
    <property type="match status" value="1"/>
</dbReference>
<dbReference type="NCBIfam" id="TIGR02512">
    <property type="entry name" value="FeFe_hydrog_A"/>
    <property type="match status" value="1"/>
</dbReference>
<dbReference type="CDD" id="cd00207">
    <property type="entry name" value="fer2"/>
    <property type="match status" value="1"/>
</dbReference>
<dbReference type="SMART" id="SM00902">
    <property type="entry name" value="Fe_hyd_SSU"/>
    <property type="match status" value="1"/>
</dbReference>
<dbReference type="SMART" id="SM00929">
    <property type="entry name" value="NADH-G_4Fe-4S_3"/>
    <property type="match status" value="1"/>
</dbReference>
<gene>
    <name evidence="10" type="ORF">HZI73_02030</name>
</gene>
<evidence type="ECO:0000259" key="9">
    <source>
        <dbReference type="PROSITE" id="PS51839"/>
    </source>
</evidence>
<evidence type="ECO:0000256" key="4">
    <source>
        <dbReference type="ARBA" id="ARBA00022737"/>
    </source>
</evidence>
<dbReference type="GO" id="GO:0005506">
    <property type="term" value="F:iron ion binding"/>
    <property type="evidence" value="ECO:0007669"/>
    <property type="project" value="InterPro"/>
</dbReference>
<feature type="domain" description="4Fe-4S His(Cys)3-ligated-type" evidence="9">
    <location>
        <begin position="93"/>
        <end position="132"/>
    </location>
</feature>
<dbReference type="Pfam" id="PF13510">
    <property type="entry name" value="Fer2_4"/>
    <property type="match status" value="1"/>
</dbReference>
<dbReference type="InterPro" id="IPR036991">
    <property type="entry name" value="Fe_hydrogenase_ssu_sf"/>
</dbReference>
<dbReference type="NCBIfam" id="NF040763">
    <property type="entry name" value="FeFe_hydrog_A6"/>
    <property type="match status" value="1"/>
</dbReference>
<dbReference type="InterPro" id="IPR000283">
    <property type="entry name" value="NADH_UbQ_OxRdtase_75kDa_su_CS"/>
</dbReference>
<dbReference type="Pfam" id="PF02906">
    <property type="entry name" value="Fe_hyd_lg_C"/>
    <property type="match status" value="1"/>
</dbReference>
<dbReference type="InterPro" id="IPR049830">
    <property type="entry name" value="HndD"/>
</dbReference>
<proteinExistence type="predicted"/>
<keyword evidence="2" id="KW-0004">4Fe-4S</keyword>
<dbReference type="PROSITE" id="PS51839">
    <property type="entry name" value="4FE4S_HC3"/>
    <property type="match status" value="1"/>
</dbReference>
<dbReference type="InterPro" id="IPR009016">
    <property type="entry name" value="Fe_hydrogenase"/>
</dbReference>